<keyword evidence="3 10" id="KW-0812">Transmembrane</keyword>
<evidence type="ECO:0000256" key="7">
    <source>
        <dbReference type="ARBA" id="ARBA00035120"/>
    </source>
</evidence>
<comment type="function">
    <text evidence="9">Fluoride-specific ion channel. Important for reducing fluoride concentration in the cell, thus reducing its toxicity.</text>
</comment>
<evidence type="ECO:0000256" key="2">
    <source>
        <dbReference type="ARBA" id="ARBA00022475"/>
    </source>
</evidence>
<gene>
    <name evidence="11" type="ORF">HRU87_06555</name>
</gene>
<feature type="transmembrane region" description="Helical" evidence="10">
    <location>
        <begin position="38"/>
        <end position="58"/>
    </location>
</feature>
<feature type="transmembrane region" description="Helical" evidence="10">
    <location>
        <begin position="70"/>
        <end position="90"/>
    </location>
</feature>
<keyword evidence="6" id="KW-0407">Ion channel</keyword>
<name>A0A7D4Q4T0_9MICO</name>
<keyword evidence="5 10" id="KW-0472">Membrane</keyword>
<dbReference type="InterPro" id="IPR003691">
    <property type="entry name" value="FluC"/>
</dbReference>
<dbReference type="Proteomes" id="UP000501003">
    <property type="component" value="Chromosome"/>
</dbReference>
<evidence type="ECO:0000256" key="1">
    <source>
        <dbReference type="ARBA" id="ARBA00004651"/>
    </source>
</evidence>
<keyword evidence="6" id="KW-0813">Transport</keyword>
<dbReference type="Pfam" id="PF02537">
    <property type="entry name" value="CRCB"/>
    <property type="match status" value="1"/>
</dbReference>
<dbReference type="GO" id="GO:0034220">
    <property type="term" value="P:monoatomic ion transmembrane transport"/>
    <property type="evidence" value="ECO:0007669"/>
    <property type="project" value="UniProtKB-KW"/>
</dbReference>
<evidence type="ECO:0000313" key="12">
    <source>
        <dbReference type="Proteomes" id="UP000501003"/>
    </source>
</evidence>
<dbReference type="KEGG" id="aqg:HRU87_06555"/>
<evidence type="ECO:0000256" key="8">
    <source>
        <dbReference type="ARBA" id="ARBA00035585"/>
    </source>
</evidence>
<evidence type="ECO:0000256" key="5">
    <source>
        <dbReference type="ARBA" id="ARBA00023136"/>
    </source>
</evidence>
<comment type="similarity">
    <text evidence="7 10">Belongs to the fluoride channel Fluc/FEX (TC 1.A.43) family.</text>
</comment>
<keyword evidence="2 10" id="KW-1003">Cell membrane</keyword>
<dbReference type="GO" id="GO:0005886">
    <property type="term" value="C:plasma membrane"/>
    <property type="evidence" value="ECO:0007669"/>
    <property type="project" value="UniProtKB-SubCell"/>
</dbReference>
<comment type="catalytic activity">
    <reaction evidence="8">
        <text>fluoride(in) = fluoride(out)</text>
        <dbReference type="Rhea" id="RHEA:76159"/>
        <dbReference type="ChEBI" id="CHEBI:17051"/>
    </reaction>
    <physiologicalReaction direction="left-to-right" evidence="8">
        <dbReference type="Rhea" id="RHEA:76160"/>
    </physiologicalReaction>
</comment>
<evidence type="ECO:0000256" key="6">
    <source>
        <dbReference type="ARBA" id="ARBA00023303"/>
    </source>
</evidence>
<evidence type="ECO:0000313" key="11">
    <source>
        <dbReference type="EMBL" id="QKJ25809.1"/>
    </source>
</evidence>
<evidence type="ECO:0000256" key="10">
    <source>
        <dbReference type="RuleBase" id="RU004340"/>
    </source>
</evidence>
<evidence type="ECO:0000256" key="4">
    <source>
        <dbReference type="ARBA" id="ARBA00022989"/>
    </source>
</evidence>
<keyword evidence="6" id="KW-0406">Ion transport</keyword>
<sequence>MAHNRILFGYVFLGGVLGTMLRYLLFELIATLAEYPTYELIALFVVNLLGAFFLGVTARYPYFQLETCRNLWGIGFAGAFTTMSAVTLFIDFEGFGIEIALMLLLGFLLYWAGFTIGRRAAKRAN</sequence>
<protein>
    <recommendedName>
        <fullName evidence="10">Fluoride-specific ion channel</fullName>
    </recommendedName>
</protein>
<organism evidence="11 12">
    <name type="scientific">Aquiluna borgnonia</name>
    <dbReference type="NCBI Taxonomy" id="2499157"/>
    <lineage>
        <taxon>Bacteria</taxon>
        <taxon>Bacillati</taxon>
        <taxon>Actinomycetota</taxon>
        <taxon>Actinomycetes</taxon>
        <taxon>Micrococcales</taxon>
        <taxon>Microbacteriaceae</taxon>
        <taxon>Luna cluster</taxon>
        <taxon>Luna-1 subcluster</taxon>
        <taxon>Aquiluna</taxon>
    </lineage>
</organism>
<evidence type="ECO:0000256" key="3">
    <source>
        <dbReference type="ARBA" id="ARBA00022692"/>
    </source>
</evidence>
<keyword evidence="12" id="KW-1185">Reference proteome</keyword>
<dbReference type="AlphaFoldDB" id="A0A7D4Q4T0"/>
<proteinExistence type="inferred from homology"/>
<evidence type="ECO:0000256" key="9">
    <source>
        <dbReference type="ARBA" id="ARBA00049940"/>
    </source>
</evidence>
<feature type="transmembrane region" description="Helical" evidence="10">
    <location>
        <begin position="96"/>
        <end position="116"/>
    </location>
</feature>
<dbReference type="RefSeq" id="WP_173494105.1">
    <property type="nucleotide sequence ID" value="NZ_CP054056.1"/>
</dbReference>
<dbReference type="EMBL" id="CP054056">
    <property type="protein sequence ID" value="QKJ25809.1"/>
    <property type="molecule type" value="Genomic_DNA"/>
</dbReference>
<reference evidence="11 12" key="1">
    <citation type="submission" date="2020-05" db="EMBL/GenBank/DDBJ databases">
        <title>Aquirufa sp. strain 15G-AUS-rot a new Aquirufa species.</title>
        <authorList>
            <person name="Pitt A."/>
            <person name="Hahn M.W."/>
        </authorList>
    </citation>
    <scope>NUCLEOTIDE SEQUENCE [LARGE SCALE GENOMIC DNA]</scope>
    <source>
        <strain evidence="11 12">15G-AUS-rot</strain>
    </source>
</reference>
<keyword evidence="4 10" id="KW-1133">Transmembrane helix</keyword>
<accession>A0A7D4Q4T0</accession>
<feature type="transmembrane region" description="Helical" evidence="10">
    <location>
        <begin position="7"/>
        <end position="26"/>
    </location>
</feature>
<comment type="subcellular location">
    <subcellularLocation>
        <location evidence="1">Cell membrane</location>
        <topology evidence="1">Multi-pass membrane protein</topology>
    </subcellularLocation>
</comment>